<organism evidence="5 6">
    <name type="scientific">Burkholderia ubonensis</name>
    <dbReference type="NCBI Taxonomy" id="101571"/>
    <lineage>
        <taxon>Bacteria</taxon>
        <taxon>Pseudomonadati</taxon>
        <taxon>Pseudomonadota</taxon>
        <taxon>Betaproteobacteria</taxon>
        <taxon>Burkholderiales</taxon>
        <taxon>Burkholderiaceae</taxon>
        <taxon>Burkholderia</taxon>
        <taxon>Burkholderia cepacia complex</taxon>
    </lineage>
</organism>
<dbReference type="NCBIfam" id="TIGR03696">
    <property type="entry name" value="Rhs_assc_core"/>
    <property type="match status" value="1"/>
</dbReference>
<keyword evidence="1" id="KW-0677">Repeat</keyword>
<accession>A0AAW3MTT4</accession>
<dbReference type="Pfam" id="PF03527">
    <property type="entry name" value="RHS"/>
    <property type="match status" value="1"/>
</dbReference>
<dbReference type="InterPro" id="IPR001826">
    <property type="entry name" value="RHS"/>
</dbReference>
<feature type="domain" description="Teneurin-like YD-shell" evidence="4">
    <location>
        <begin position="809"/>
        <end position="924"/>
    </location>
</feature>
<feature type="domain" description="RHS protein conserved region" evidence="2">
    <location>
        <begin position="995"/>
        <end position="1030"/>
    </location>
</feature>
<dbReference type="PANTHER" id="PTHR32305:SF15">
    <property type="entry name" value="PROTEIN RHSA-RELATED"/>
    <property type="match status" value="1"/>
</dbReference>
<dbReference type="InterPro" id="IPR006530">
    <property type="entry name" value="YD"/>
</dbReference>
<dbReference type="RefSeq" id="WP_059956583.1">
    <property type="nucleotide sequence ID" value="NZ_LPBJ01000095.1"/>
</dbReference>
<dbReference type="InterPro" id="IPR056823">
    <property type="entry name" value="TEN-like_YD-shell"/>
</dbReference>
<dbReference type="InterPro" id="IPR050708">
    <property type="entry name" value="T6SS_VgrG/RHS"/>
</dbReference>
<dbReference type="PANTHER" id="PTHR32305">
    <property type="match status" value="1"/>
</dbReference>
<keyword evidence="6" id="KW-1185">Reference proteome</keyword>
<feature type="domain" description="DUF6531" evidence="3">
    <location>
        <begin position="54"/>
        <end position="125"/>
    </location>
</feature>
<comment type="caution">
    <text evidence="5">The sequence shown here is derived from an EMBL/GenBank/DDBJ whole genome shotgun (WGS) entry which is preliminary data.</text>
</comment>
<dbReference type="InterPro" id="IPR022385">
    <property type="entry name" value="Rhs_assc_core"/>
</dbReference>
<sequence>MSAMGGLGGVLARLEGMLLESVDAEPRIGRYRLPVDWVAHEAIERSLSGLLCRSIDMTTGRKICVAADETDFLLPGRLPIAWARFYSSALTHAGLLGAGWRTGWEVSLRREGERLVYLDEQGRPLSVPMPRRGAQIIVSSEQLHVAHLADGRFVVADLTPHYRVFGSFDETGVARLKYVEDARGQRIGCIWDASGRLLRMRGTCGHELRMHYLRGGLRVSGIECVDGGPPGWLVRYSYDESGHLAEVRNRAGDVARRFAYENGRMVEETGSLGQTTRYAWQVVGGAPRVVERTTCRGARERLTYKIDEHVSEAADVFGHTSSWRYDARGQVREHVDFDGRRRVFVFDGAGWPTGVSLPGGKQIRADFDDLGRMTREIDPLGGERSTVYAYATREPVTVRCSDGRLWVWRYDDRLRPVQYQAPSTGIVRIAYAERDGGETRTDTFEHGATAVVEYDRRGCVVTQIDAMGGTTAYRRDARGHVVERVNALGETTKIEPDGFGRPLIVTWPDGRQARHVWNAAGQLSASTGPDGRPRYWHRDRYGCVVRAIDEEGHATAHEYDAHGRRIRTISGNGATQSFAWDPVGRPESIIDADGVTREFRYAASGDVSRIVTTAGSASRDEIFSHDPLGRLIGRDTEHARHRYAYTSGGRLETASREPTDAGRAIGIEPDTIRFEYDRSGRVAAEHGTLGALRYERDAAGRTSAVIAPGGQAVRMEHDAAGRVVLTGMSDGDAIRGIAAFRHDALGKLILHSQGELYLRSDYTPAALLESRVALTVTRMPDGEMQAGDIERWRDFQYSAAGHLVQVNDRFDGRAYYDYDRRGCLLRAVSDELGIEYFTWDAAGNLLEMPRLGWEVRIYPDHRVRECRGHRYEYDALGQVIGKEGASDRLSLTWDADGRLVEVRGRHARARFRYDALGRRIGKSVEWSQARASNSAPVGEVTHFVWQGERLLQESTAEAVRTYLYQPDGAERTGHAPLACIDQKRNEDGTLQPMRVHYYHTDAVGTAVALTDETGAQAWSGRYKAWGRLVRSTGMSVPIRQPLRFAGHYEDDETGLHLNGSRYYDPDAGRYLSPDRTAPAGTSPYRYVSSPLTECNPAGRAVSPASPLGLADGVALIDRFVDAPQRLAGVVEELDRVMPGPAFQLADE</sequence>
<evidence type="ECO:0000313" key="6">
    <source>
        <dbReference type="Proteomes" id="UP000056453"/>
    </source>
</evidence>
<dbReference type="Proteomes" id="UP000056453">
    <property type="component" value="Unassembled WGS sequence"/>
</dbReference>
<proteinExistence type="predicted"/>
<gene>
    <name evidence="5" type="ORF">WJ96_20155</name>
</gene>
<evidence type="ECO:0000313" key="5">
    <source>
        <dbReference type="EMBL" id="KVP89320.1"/>
    </source>
</evidence>
<evidence type="ECO:0000259" key="3">
    <source>
        <dbReference type="Pfam" id="PF20148"/>
    </source>
</evidence>
<dbReference type="Pfam" id="PF20148">
    <property type="entry name" value="DUF6531"/>
    <property type="match status" value="1"/>
</dbReference>
<reference evidence="5 6" key="1">
    <citation type="submission" date="2015-11" db="EMBL/GenBank/DDBJ databases">
        <title>Expanding the genomic diversity of Burkholderia species for the development of highly accurate diagnostics.</title>
        <authorList>
            <person name="Sahl J."/>
            <person name="Keim P."/>
            <person name="Wagner D."/>
        </authorList>
    </citation>
    <scope>NUCLEOTIDE SEQUENCE [LARGE SCALE GENOMIC DNA]</scope>
    <source>
        <strain evidence="5 6">MSMB1808WGS</strain>
    </source>
</reference>
<dbReference type="AlphaFoldDB" id="A0AAW3MTT4"/>
<name>A0AAW3MTT4_9BURK</name>
<evidence type="ECO:0000259" key="4">
    <source>
        <dbReference type="Pfam" id="PF25023"/>
    </source>
</evidence>
<dbReference type="Pfam" id="PF25023">
    <property type="entry name" value="TEN_YD-shell"/>
    <property type="match status" value="1"/>
</dbReference>
<protein>
    <recommendedName>
        <fullName evidence="7">Type IV secretion protein Rhs</fullName>
    </recommendedName>
</protein>
<dbReference type="EMBL" id="LPBJ01000095">
    <property type="protein sequence ID" value="KVP89320.1"/>
    <property type="molecule type" value="Genomic_DNA"/>
</dbReference>
<dbReference type="NCBIfam" id="TIGR01643">
    <property type="entry name" value="YD_repeat_2x"/>
    <property type="match status" value="4"/>
</dbReference>
<evidence type="ECO:0000259" key="2">
    <source>
        <dbReference type="Pfam" id="PF03527"/>
    </source>
</evidence>
<dbReference type="Gene3D" id="2.180.10.10">
    <property type="entry name" value="RHS repeat-associated core"/>
    <property type="match status" value="3"/>
</dbReference>
<evidence type="ECO:0000256" key="1">
    <source>
        <dbReference type="ARBA" id="ARBA00022737"/>
    </source>
</evidence>
<evidence type="ECO:0008006" key="7">
    <source>
        <dbReference type="Google" id="ProtNLM"/>
    </source>
</evidence>
<dbReference type="InterPro" id="IPR045351">
    <property type="entry name" value="DUF6531"/>
</dbReference>